<dbReference type="AGR" id="WB:WBGene00008481"/>
<comment type="subcellular location">
    <subcellularLocation>
        <location evidence="1">Membrane</location>
    </subcellularLocation>
</comment>
<dbReference type="WormBase" id="E04D5.2">
    <property type="protein sequence ID" value="CE43369"/>
    <property type="gene ID" value="WBGene00008481"/>
    <property type="gene designation" value="frpr-21"/>
</dbReference>
<accession>Q19055</accession>
<dbReference type="SUPFAM" id="SSF81321">
    <property type="entry name" value="Family A G protein-coupled receptor-like"/>
    <property type="match status" value="1"/>
</dbReference>
<keyword evidence="7" id="KW-0675">Receptor</keyword>
<evidence type="ECO:0000313" key="8">
    <source>
        <dbReference type="Proteomes" id="UP000001940"/>
    </source>
</evidence>
<evidence type="ECO:0000256" key="4">
    <source>
        <dbReference type="ARBA" id="ARBA00023136"/>
    </source>
</evidence>
<feature type="transmembrane region" description="Helical" evidence="5">
    <location>
        <begin position="105"/>
        <end position="133"/>
    </location>
</feature>
<dbReference type="PANTHER" id="PTHR46709:SF11">
    <property type="entry name" value="G-PROTEIN COUPLED RECEPTORS FAMILY 1 PROFILE DOMAIN-CONTAINING PROTEIN"/>
    <property type="match status" value="1"/>
</dbReference>
<feature type="transmembrane region" description="Helical" evidence="5">
    <location>
        <begin position="64"/>
        <end position="85"/>
    </location>
</feature>
<reference evidence="7 8" key="1">
    <citation type="journal article" date="1998" name="Science">
        <title>Genome sequence of the nematode C. elegans: a platform for investigating biology.</title>
        <authorList>
            <consortium name="The C. elegans sequencing consortium"/>
            <person name="Sulson J.E."/>
            <person name="Waterston R."/>
        </authorList>
    </citation>
    <scope>NUCLEOTIDE SEQUENCE [LARGE SCALE GENOMIC DNA]</scope>
    <source>
        <strain evidence="7 8">Bristol N2</strain>
    </source>
</reference>
<dbReference type="PRINTS" id="PR00237">
    <property type="entry name" value="GPCRRHODOPSN"/>
</dbReference>
<dbReference type="CTD" id="184036"/>
<dbReference type="GeneID" id="184036"/>
<dbReference type="KEGG" id="cel:CELE_E04D5.2"/>
<feature type="transmembrane region" description="Helical" evidence="5">
    <location>
        <begin position="384"/>
        <end position="406"/>
    </location>
</feature>
<dbReference type="InParanoid" id="Q19055"/>
<dbReference type="HOGENOM" id="CLU_046591_0_0_1"/>
<feature type="transmembrane region" description="Helical" evidence="5">
    <location>
        <begin position="210"/>
        <end position="231"/>
    </location>
</feature>
<evidence type="ECO:0000313" key="9">
    <source>
        <dbReference type="WormBase" id="E04D5.2"/>
    </source>
</evidence>
<protein>
    <submittedName>
        <fullName evidence="7">G-protein coupled receptors family 1 profile domain-containing protein</fullName>
    </submittedName>
</protein>
<keyword evidence="3 5" id="KW-1133">Transmembrane helix</keyword>
<dbReference type="Bgee" id="WBGene00008481">
    <property type="expression patterns" value="Expressed in embryo and 4 other cell types or tissues"/>
</dbReference>
<evidence type="ECO:0000313" key="7">
    <source>
        <dbReference type="EMBL" id="CAA91282.2"/>
    </source>
</evidence>
<dbReference type="AlphaFoldDB" id="Q19055"/>
<dbReference type="RefSeq" id="NP_496241.2">
    <property type="nucleotide sequence ID" value="NM_063840.5"/>
</dbReference>
<evidence type="ECO:0000256" key="2">
    <source>
        <dbReference type="ARBA" id="ARBA00022692"/>
    </source>
</evidence>
<dbReference type="EMBL" id="BX284602">
    <property type="protein sequence ID" value="CAA91282.2"/>
    <property type="molecule type" value="Genomic_DNA"/>
</dbReference>
<sequence length="433" mass="49613">MDQITSTMMLDLMEEEEEEICGLYEGYSTQRFVIISGCTTVALFGVLANMLLMAVFRRSLPSSIFLATLATCDMLICLTYTLLFGVDAGIWYRKNTTLFFLYHRYIVPVFFIAKVVQFAIPFILILITFERYLWTCTERKRKAFSAIFNERGRIVTVIFVCFFSVAIRIPVLYAMKVKTFPLCDDYFRSESLDGTPFAATEAYEIYDFHVITAIQMMFPFVVLLLLNLTIIKRLVAEKRENMYPILRGAGTTTEVKKASFVQGNLPENYVLLQVAADVIKESLIHSSAAVSSEIVENQNVDDITDSVDVELPRHRPSIFNTFVLALRESSRSKRSQLRNAIYTMLAIVTSYLVCNGVHLFLTILERFDPSYLYESTDRMQSSTFYIVLSDTVSICYMASSAIRIFIYAKCNPKLRQEITDYIKREKSIETNSS</sequence>
<dbReference type="PANTHER" id="PTHR46709">
    <property type="entry name" value="PROTEIN CBG23488-RELATED"/>
    <property type="match status" value="1"/>
</dbReference>
<dbReference type="PhylomeDB" id="Q19055"/>
<evidence type="ECO:0000256" key="5">
    <source>
        <dbReference type="SAM" id="Phobius"/>
    </source>
</evidence>
<feature type="transmembrane region" description="Helical" evidence="5">
    <location>
        <begin position="32"/>
        <end position="52"/>
    </location>
</feature>
<dbReference type="PaxDb" id="6239-E04D5.2"/>
<evidence type="ECO:0000259" key="6">
    <source>
        <dbReference type="PROSITE" id="PS50262"/>
    </source>
</evidence>
<dbReference type="InterPro" id="IPR000276">
    <property type="entry name" value="GPCR_Rhodpsn"/>
</dbReference>
<dbReference type="GO" id="GO:0016020">
    <property type="term" value="C:membrane"/>
    <property type="evidence" value="ECO:0007669"/>
    <property type="project" value="UniProtKB-SubCell"/>
</dbReference>
<name>Q19055_CAEEL</name>
<feature type="transmembrane region" description="Helical" evidence="5">
    <location>
        <begin position="340"/>
        <end position="364"/>
    </location>
</feature>
<dbReference type="PROSITE" id="PS50262">
    <property type="entry name" value="G_PROTEIN_RECEP_F1_2"/>
    <property type="match status" value="1"/>
</dbReference>
<dbReference type="Gene3D" id="1.20.1070.10">
    <property type="entry name" value="Rhodopsin 7-helix transmembrane proteins"/>
    <property type="match status" value="1"/>
</dbReference>
<dbReference type="GO" id="GO:0004930">
    <property type="term" value="F:G protein-coupled receptor activity"/>
    <property type="evidence" value="ECO:0007669"/>
    <property type="project" value="InterPro"/>
</dbReference>
<gene>
    <name evidence="7 9" type="primary">frpr-21</name>
    <name evidence="7" type="ORF">CELE_E04D5.2</name>
    <name evidence="9" type="ORF">E04D5.2</name>
</gene>
<proteinExistence type="predicted"/>
<dbReference type="OMA" id="ERYLWTC"/>
<organism evidence="7 8">
    <name type="scientific">Caenorhabditis elegans</name>
    <dbReference type="NCBI Taxonomy" id="6239"/>
    <lineage>
        <taxon>Eukaryota</taxon>
        <taxon>Metazoa</taxon>
        <taxon>Ecdysozoa</taxon>
        <taxon>Nematoda</taxon>
        <taxon>Chromadorea</taxon>
        <taxon>Rhabditida</taxon>
        <taxon>Rhabditina</taxon>
        <taxon>Rhabditomorpha</taxon>
        <taxon>Rhabditoidea</taxon>
        <taxon>Rhabditidae</taxon>
        <taxon>Peloderinae</taxon>
        <taxon>Caenorhabditis</taxon>
    </lineage>
</organism>
<evidence type="ECO:0000256" key="3">
    <source>
        <dbReference type="ARBA" id="ARBA00022989"/>
    </source>
</evidence>
<dbReference type="Proteomes" id="UP000001940">
    <property type="component" value="Chromosome II"/>
</dbReference>
<evidence type="ECO:0000256" key="1">
    <source>
        <dbReference type="ARBA" id="ARBA00004370"/>
    </source>
</evidence>
<dbReference type="eggNOG" id="ENOG502S05J">
    <property type="taxonomic scope" value="Eukaryota"/>
</dbReference>
<keyword evidence="8" id="KW-1185">Reference proteome</keyword>
<dbReference type="OrthoDB" id="5837156at2759"/>
<keyword evidence="4 5" id="KW-0472">Membrane</keyword>
<dbReference type="UCSC" id="E04D5.2">
    <property type="organism name" value="c. elegans"/>
</dbReference>
<feature type="transmembrane region" description="Helical" evidence="5">
    <location>
        <begin position="154"/>
        <end position="175"/>
    </location>
</feature>
<feature type="domain" description="G-protein coupled receptors family 1 profile" evidence="6">
    <location>
        <begin position="44"/>
        <end position="407"/>
    </location>
</feature>
<dbReference type="InterPro" id="IPR017452">
    <property type="entry name" value="GPCR_Rhodpsn_7TM"/>
</dbReference>
<keyword evidence="2 5" id="KW-0812">Transmembrane</keyword>